<feature type="domain" description="Ig-like" evidence="3">
    <location>
        <begin position="140"/>
        <end position="230"/>
    </location>
</feature>
<name>A0A8T0E3T8_ARGBR</name>
<dbReference type="GO" id="GO:0030424">
    <property type="term" value="C:axon"/>
    <property type="evidence" value="ECO:0007669"/>
    <property type="project" value="TreeGrafter"/>
</dbReference>
<evidence type="ECO:0000256" key="2">
    <source>
        <dbReference type="SAM" id="SignalP"/>
    </source>
</evidence>
<gene>
    <name evidence="4" type="ORF">HNY73_023090</name>
</gene>
<dbReference type="InterPro" id="IPR013098">
    <property type="entry name" value="Ig_I-set"/>
</dbReference>
<dbReference type="GO" id="GO:0007156">
    <property type="term" value="P:homophilic cell adhesion via plasma membrane adhesion molecules"/>
    <property type="evidence" value="ECO:0007669"/>
    <property type="project" value="TreeGrafter"/>
</dbReference>
<dbReference type="PANTHER" id="PTHR45080:SF32">
    <property type="entry name" value="MAM DOMAIN CONTAINING GLYCOSYLPHOSPHATIDYLINOSITOL ANCHOR 1"/>
    <property type="match status" value="1"/>
</dbReference>
<dbReference type="InterPro" id="IPR013783">
    <property type="entry name" value="Ig-like_fold"/>
</dbReference>
<keyword evidence="2" id="KW-0732">Signal</keyword>
<evidence type="ECO:0000313" key="4">
    <source>
        <dbReference type="EMBL" id="KAF8765093.1"/>
    </source>
</evidence>
<reference evidence="4" key="2">
    <citation type="submission" date="2020-06" db="EMBL/GenBank/DDBJ databases">
        <authorList>
            <person name="Sheffer M."/>
        </authorList>
    </citation>
    <scope>NUCLEOTIDE SEQUENCE</scope>
</reference>
<feature type="domain" description="Ig-like" evidence="3">
    <location>
        <begin position="27"/>
        <end position="117"/>
    </location>
</feature>
<dbReference type="Proteomes" id="UP000807504">
    <property type="component" value="Unassembled WGS sequence"/>
</dbReference>
<comment type="caution">
    <text evidence="4">The sequence shown here is derived from an EMBL/GenBank/DDBJ whole genome shotgun (WGS) entry which is preliminary data.</text>
</comment>
<feature type="signal peptide" evidence="2">
    <location>
        <begin position="1"/>
        <end position="22"/>
    </location>
</feature>
<dbReference type="AlphaFoldDB" id="A0A8T0E3T8"/>
<dbReference type="EMBL" id="JABXBU010002231">
    <property type="protein sequence ID" value="KAF8765093.1"/>
    <property type="molecule type" value="Genomic_DNA"/>
</dbReference>
<evidence type="ECO:0000259" key="3">
    <source>
        <dbReference type="PROSITE" id="PS50835"/>
    </source>
</evidence>
<feature type="chain" id="PRO_5035799740" evidence="2">
    <location>
        <begin position="23"/>
        <end position="245"/>
    </location>
</feature>
<dbReference type="InterPro" id="IPR003599">
    <property type="entry name" value="Ig_sub"/>
</dbReference>
<protein>
    <submittedName>
        <fullName evidence="4">Down syndrome cell adhesion molecule like protein</fullName>
    </submittedName>
</protein>
<dbReference type="SMART" id="SM00409">
    <property type="entry name" value="IG"/>
    <property type="match status" value="2"/>
</dbReference>
<dbReference type="SMART" id="SM00408">
    <property type="entry name" value="IGc2"/>
    <property type="match status" value="2"/>
</dbReference>
<dbReference type="SUPFAM" id="SSF48726">
    <property type="entry name" value="Immunoglobulin"/>
    <property type="match status" value="2"/>
</dbReference>
<dbReference type="InterPro" id="IPR036179">
    <property type="entry name" value="Ig-like_dom_sf"/>
</dbReference>
<proteinExistence type="predicted"/>
<dbReference type="InterPro" id="IPR003598">
    <property type="entry name" value="Ig_sub2"/>
</dbReference>
<dbReference type="GO" id="GO:0043025">
    <property type="term" value="C:neuronal cell body"/>
    <property type="evidence" value="ECO:0007669"/>
    <property type="project" value="TreeGrafter"/>
</dbReference>
<accession>A0A8T0E3T8</accession>
<dbReference type="InterPro" id="IPR050958">
    <property type="entry name" value="Cell_Adh-Cytoskel_Orgn"/>
</dbReference>
<dbReference type="FunFam" id="2.60.40.10:FF:000333">
    <property type="entry name" value="Down syndrome cell adhesion molecule"/>
    <property type="match status" value="2"/>
</dbReference>
<dbReference type="GO" id="GO:0005886">
    <property type="term" value="C:plasma membrane"/>
    <property type="evidence" value="ECO:0007669"/>
    <property type="project" value="TreeGrafter"/>
</dbReference>
<evidence type="ECO:0000256" key="1">
    <source>
        <dbReference type="ARBA" id="ARBA00023319"/>
    </source>
</evidence>
<keyword evidence="5" id="KW-1185">Reference proteome</keyword>
<dbReference type="InterPro" id="IPR007110">
    <property type="entry name" value="Ig-like_dom"/>
</dbReference>
<dbReference type="GO" id="GO:0050808">
    <property type="term" value="P:synapse organization"/>
    <property type="evidence" value="ECO:0007669"/>
    <property type="project" value="TreeGrafter"/>
</dbReference>
<dbReference type="PANTHER" id="PTHR45080">
    <property type="entry name" value="CONTACTIN 5"/>
    <property type="match status" value="1"/>
</dbReference>
<sequence>MWLLRSLWMTVVFDLMSSFVFADPGEPKIKPFQFSVDLELGMREAVHCIVTFGDPPFEFSWCKDGQLLVNTRGVSHRKTDDFTSNLVISKVDADSNGNYTCKVTNAAGFDEKSAVLSVRVAIISMFCLAVDFVSGDSGEPKIKSFHFSNDLDSGMRESVQCAVVYGDPPFDFKWFKDGKPLMDERDISIHKTNEFTSNLAITKVNANSNGNYTCKVSNSKGFDEKWAVLSVKGSNFSSVDMLFKF</sequence>
<dbReference type="Pfam" id="PF07679">
    <property type="entry name" value="I-set"/>
    <property type="match status" value="2"/>
</dbReference>
<dbReference type="PROSITE" id="PS50835">
    <property type="entry name" value="IG_LIKE"/>
    <property type="match status" value="2"/>
</dbReference>
<organism evidence="4 5">
    <name type="scientific">Argiope bruennichi</name>
    <name type="common">Wasp spider</name>
    <name type="synonym">Aranea bruennichi</name>
    <dbReference type="NCBI Taxonomy" id="94029"/>
    <lineage>
        <taxon>Eukaryota</taxon>
        <taxon>Metazoa</taxon>
        <taxon>Ecdysozoa</taxon>
        <taxon>Arthropoda</taxon>
        <taxon>Chelicerata</taxon>
        <taxon>Arachnida</taxon>
        <taxon>Araneae</taxon>
        <taxon>Araneomorphae</taxon>
        <taxon>Entelegynae</taxon>
        <taxon>Araneoidea</taxon>
        <taxon>Araneidae</taxon>
        <taxon>Argiope</taxon>
    </lineage>
</organism>
<keyword evidence="1" id="KW-0393">Immunoglobulin domain</keyword>
<reference evidence="4" key="1">
    <citation type="journal article" date="2020" name="bioRxiv">
        <title>Chromosome-level reference genome of the European wasp spider Argiope bruennichi: a resource for studies on range expansion and evolutionary adaptation.</title>
        <authorList>
            <person name="Sheffer M.M."/>
            <person name="Hoppe A."/>
            <person name="Krehenwinkel H."/>
            <person name="Uhl G."/>
            <person name="Kuss A.W."/>
            <person name="Jensen L."/>
            <person name="Jensen C."/>
            <person name="Gillespie R.G."/>
            <person name="Hoff K.J."/>
            <person name="Prost S."/>
        </authorList>
    </citation>
    <scope>NUCLEOTIDE SEQUENCE</scope>
</reference>
<dbReference type="Gene3D" id="2.60.40.10">
    <property type="entry name" value="Immunoglobulins"/>
    <property type="match status" value="2"/>
</dbReference>
<evidence type="ECO:0000313" key="5">
    <source>
        <dbReference type="Proteomes" id="UP000807504"/>
    </source>
</evidence>
<dbReference type="GO" id="GO:0008046">
    <property type="term" value="F:axon guidance receptor activity"/>
    <property type="evidence" value="ECO:0007669"/>
    <property type="project" value="TreeGrafter"/>
</dbReference>